<protein>
    <submittedName>
        <fullName evidence="2">Peptidase, S41 family</fullName>
    </submittedName>
</protein>
<feature type="signal peptide" evidence="1">
    <location>
        <begin position="1"/>
        <end position="24"/>
    </location>
</feature>
<dbReference type="RefSeq" id="WP_039610643.1">
    <property type="nucleotide sequence ID" value="NZ_JWIC01000007.1"/>
</dbReference>
<dbReference type="Proteomes" id="UP000031327">
    <property type="component" value="Unassembled WGS sequence"/>
</dbReference>
<evidence type="ECO:0000313" key="3">
    <source>
        <dbReference type="EMBL" id="KID56070.1"/>
    </source>
</evidence>
<accession>A0A023Q173</accession>
<evidence type="ECO:0000313" key="4">
    <source>
        <dbReference type="Proteomes" id="UP000031327"/>
    </source>
</evidence>
<feature type="chain" id="PRO_5007368214" evidence="1">
    <location>
        <begin position="25"/>
        <end position="597"/>
    </location>
</feature>
<dbReference type="EMBL" id="KF724688">
    <property type="protein sequence ID" value="AHX39892.1"/>
    <property type="molecule type" value="Genomic_DNA"/>
</dbReference>
<dbReference type="Gene3D" id="2.30.42.10">
    <property type="match status" value="1"/>
</dbReference>
<dbReference type="InterPro" id="IPR036034">
    <property type="entry name" value="PDZ_sf"/>
</dbReference>
<sequence>MLSKFLHHAIYAGTLLAMSSASHASLVSEQVFQNSTATKAQLEQALPDILTFNELVHRVRYFYPSEAVSQTRWEFFLEKVIDQMAVLPEQERLAFALAELKNITPHIVTQPSELPVIAHDDVAHTWVATGARNYHVYERNLRSGSMSELFNHIHTPKSKYYNDVYGNQTLYWPLYLDSQESQNGAVFRPEKRLSTMTNPATCMAAVSYVWAEIYHFWPYFEQVPVNWEDSHITLLKGCLGNFSNLQNIINIEFKKLQDNHVWVALSEMLERRGDYLLPLRVEYIEGKAILTSKTDYLSLQIDIGDELVAIDGKTAGEIIQQAAKTEAVSDHMEEVYAAYGITQNYKSPKLVDLVFRKPTGEIVTTTTATIHKDVIGEFKGNTLERPLIQDLGEGVVRLNVYDIATEAQFNEAKAGLSNAKAIVLDMRGYPRNFFLVREFMGYFSNEATTVGPFMHFSQRLPNQEDVYVNTYPVGIPLNEQLFNVPTVAISSTQNGSAGEHFLMIAQNLDIPIVGDVTAGINGDIIAGWAFGSLANGGIYYLYTGARSDQVDGSKLIGVGIQPDYLVPVTQASIANNVDIQLEKAHQVVLDILTQGLR</sequence>
<evidence type="ECO:0000313" key="2">
    <source>
        <dbReference type="EMBL" id="AHX39892.1"/>
    </source>
</evidence>
<name>A0A023Q173_9GAMM</name>
<dbReference type="EMBL" id="JWIC01000007">
    <property type="protein sequence ID" value="KID56070.1"/>
    <property type="molecule type" value="Genomic_DNA"/>
</dbReference>
<dbReference type="SUPFAM" id="SSF52096">
    <property type="entry name" value="ClpP/crotonase"/>
    <property type="match status" value="1"/>
</dbReference>
<dbReference type="OrthoDB" id="8365150at2"/>
<reference evidence="3 4" key="2">
    <citation type="submission" date="2014-12" db="EMBL/GenBank/DDBJ databases">
        <title>Draft Genome Sequence of Pseudoalteromonas luteoviolacea HI1.</title>
        <authorList>
            <person name="Asahina A.Y."/>
            <person name="Hadfield M.G."/>
        </authorList>
    </citation>
    <scope>NUCLEOTIDE SEQUENCE [LARGE SCALE GENOMIC DNA]</scope>
    <source>
        <strain evidence="3 4">HI1</strain>
    </source>
</reference>
<reference evidence="2" key="1">
    <citation type="journal article" date="2014" name="Science">
        <title>Marine tubeworm metamorphosis induced by arrays of bacterial phage tail-like structures.</title>
        <authorList>
            <person name="Shikuma N.J."/>
            <person name="Pilhofer M."/>
            <person name="Weiss G.L."/>
            <person name="Hadfield M.G."/>
            <person name="Jensen G.J."/>
            <person name="Newman D.K."/>
        </authorList>
    </citation>
    <scope>NUCLEOTIDE SEQUENCE</scope>
    <source>
        <strain evidence="2">HI1</strain>
    </source>
</reference>
<dbReference type="Gene3D" id="3.90.226.10">
    <property type="entry name" value="2-enoyl-CoA Hydratase, Chain A, domain 1"/>
    <property type="match status" value="1"/>
</dbReference>
<gene>
    <name evidence="3" type="ORF">JF50_17375</name>
</gene>
<dbReference type="AlphaFoldDB" id="A0A023Q173"/>
<evidence type="ECO:0000256" key="1">
    <source>
        <dbReference type="SAM" id="SignalP"/>
    </source>
</evidence>
<keyword evidence="1" id="KW-0732">Signal</keyword>
<dbReference type="InterPro" id="IPR029045">
    <property type="entry name" value="ClpP/crotonase-like_dom_sf"/>
</dbReference>
<organism evidence="2">
    <name type="scientific">Pseudoalteromonas luteoviolacea</name>
    <dbReference type="NCBI Taxonomy" id="43657"/>
    <lineage>
        <taxon>Bacteria</taxon>
        <taxon>Pseudomonadati</taxon>
        <taxon>Pseudomonadota</taxon>
        <taxon>Gammaproteobacteria</taxon>
        <taxon>Alteromonadales</taxon>
        <taxon>Pseudoalteromonadaceae</taxon>
        <taxon>Pseudoalteromonas</taxon>
    </lineage>
</organism>
<proteinExistence type="predicted"/>